<dbReference type="KEGG" id="rher:EHE19_007665"/>
<dbReference type="OrthoDB" id="2087128at2"/>
<evidence type="ECO:0000313" key="2">
    <source>
        <dbReference type="Proteomes" id="UP000306409"/>
    </source>
</evidence>
<organism evidence="1 2">
    <name type="scientific">Ruminiclostridium herbifermentans</name>
    <dbReference type="NCBI Taxonomy" id="2488810"/>
    <lineage>
        <taxon>Bacteria</taxon>
        <taxon>Bacillati</taxon>
        <taxon>Bacillota</taxon>
        <taxon>Clostridia</taxon>
        <taxon>Eubacteriales</taxon>
        <taxon>Oscillospiraceae</taxon>
        <taxon>Ruminiclostridium</taxon>
    </lineage>
</organism>
<gene>
    <name evidence="1" type="ORF">EHE19_007665</name>
</gene>
<name>A0A4U7JLS8_9FIRM</name>
<dbReference type="EMBL" id="CP061336">
    <property type="protein sequence ID" value="QNU68276.1"/>
    <property type="molecule type" value="Genomic_DNA"/>
</dbReference>
<sequence length="122" mass="13844">MKNYFIPYYNTTDCYPKERIDPNNPVPEELIPSSDLNQLTPITPTSEPQAITLESTEYLNGYLRTKIGRKVRVEFLIGTGTLVDKFGELVSVGANYITIRQAETGNLVACDFYTIKFISFYS</sequence>
<keyword evidence="2" id="KW-1185">Reference proteome</keyword>
<dbReference type="Proteomes" id="UP000306409">
    <property type="component" value="Chromosome"/>
</dbReference>
<evidence type="ECO:0000313" key="1">
    <source>
        <dbReference type="EMBL" id="QNU68276.1"/>
    </source>
</evidence>
<evidence type="ECO:0008006" key="3">
    <source>
        <dbReference type="Google" id="ProtNLM"/>
    </source>
</evidence>
<dbReference type="RefSeq" id="WP_137696497.1">
    <property type="nucleotide sequence ID" value="NZ_CP061336.1"/>
</dbReference>
<proteinExistence type="predicted"/>
<accession>A0A4U7JLS8</accession>
<reference evidence="1 2" key="1">
    <citation type="submission" date="2020-09" db="EMBL/GenBank/DDBJ databases">
        <title>Characterization and genome sequencing of Ruminiclostridium sp. nov. MA18.</title>
        <authorList>
            <person name="Rettenmaier R."/>
            <person name="Kowollik M.-L."/>
            <person name="Liebl W."/>
            <person name="Zverlov V."/>
        </authorList>
    </citation>
    <scope>NUCLEOTIDE SEQUENCE [LARGE SCALE GENOMIC DNA]</scope>
    <source>
        <strain evidence="1 2">MA18</strain>
    </source>
</reference>
<dbReference type="AlphaFoldDB" id="A0A4U7JLS8"/>
<protein>
    <recommendedName>
        <fullName evidence="3">Spore coat protein GerQ</fullName>
    </recommendedName>
</protein>